<keyword evidence="2" id="KW-0731">Sigma factor</keyword>
<evidence type="ECO:0000313" key="8">
    <source>
        <dbReference type="Proteomes" id="UP000306196"/>
    </source>
</evidence>
<dbReference type="NCBIfam" id="TIGR02937">
    <property type="entry name" value="sigma70-ECF"/>
    <property type="match status" value="1"/>
</dbReference>
<proteinExistence type="predicted"/>
<dbReference type="InterPro" id="IPR013325">
    <property type="entry name" value="RNA_pol_sigma_r2"/>
</dbReference>
<evidence type="ECO:0000256" key="1">
    <source>
        <dbReference type="ARBA" id="ARBA00023015"/>
    </source>
</evidence>
<dbReference type="EMBL" id="VAUV01000006">
    <property type="protein sequence ID" value="TLD70954.1"/>
    <property type="molecule type" value="Genomic_DNA"/>
</dbReference>
<comment type="caution">
    <text evidence="7">The sequence shown here is derived from an EMBL/GenBank/DDBJ whole genome shotgun (WGS) entry which is preliminary data.</text>
</comment>
<evidence type="ECO:0000256" key="2">
    <source>
        <dbReference type="ARBA" id="ARBA00023082"/>
    </source>
</evidence>
<dbReference type="OrthoDB" id="9801359at2"/>
<dbReference type="Gene3D" id="1.10.1740.10">
    <property type="match status" value="1"/>
</dbReference>
<evidence type="ECO:0000256" key="3">
    <source>
        <dbReference type="ARBA" id="ARBA00023125"/>
    </source>
</evidence>
<keyword evidence="3" id="KW-0238">DNA-binding</keyword>
<dbReference type="PANTHER" id="PTHR43133:SF8">
    <property type="entry name" value="RNA POLYMERASE SIGMA FACTOR HI_1459-RELATED"/>
    <property type="match status" value="1"/>
</dbReference>
<dbReference type="Proteomes" id="UP000306196">
    <property type="component" value="Unassembled WGS sequence"/>
</dbReference>
<feature type="domain" description="RNA polymerase sigma-70 region 2" evidence="6">
    <location>
        <begin position="66"/>
        <end position="136"/>
    </location>
</feature>
<keyword evidence="8" id="KW-1185">Reference proteome</keyword>
<dbReference type="InterPro" id="IPR014284">
    <property type="entry name" value="RNA_pol_sigma-70_dom"/>
</dbReference>
<dbReference type="GO" id="GO:0016987">
    <property type="term" value="F:sigma factor activity"/>
    <property type="evidence" value="ECO:0007669"/>
    <property type="project" value="UniProtKB-KW"/>
</dbReference>
<dbReference type="InterPro" id="IPR007627">
    <property type="entry name" value="RNA_pol_sigma70_r2"/>
</dbReference>
<reference evidence="7 8" key="1">
    <citation type="submission" date="2019-05" db="EMBL/GenBank/DDBJ databases">
        <title>Verrucobacter flavum gen. nov., sp. nov. a new member of the family Verrucomicrobiaceae.</title>
        <authorList>
            <person name="Szuroczki S."/>
            <person name="Abbaszade G."/>
            <person name="Szabo A."/>
            <person name="Felfoldi T."/>
            <person name="Schumann P."/>
            <person name="Boka K."/>
            <person name="Keki Z."/>
            <person name="Toumi M."/>
            <person name="Toth E."/>
        </authorList>
    </citation>
    <scope>NUCLEOTIDE SEQUENCE [LARGE SCALE GENOMIC DNA]</scope>
    <source>
        <strain evidence="7 8">MG-N-17</strain>
    </source>
</reference>
<evidence type="ECO:0000256" key="4">
    <source>
        <dbReference type="ARBA" id="ARBA00023163"/>
    </source>
</evidence>
<protein>
    <submittedName>
        <fullName evidence="7">Sigma-70 family RNA polymerase sigma factor</fullName>
    </submittedName>
</protein>
<dbReference type="GO" id="GO:0006352">
    <property type="term" value="P:DNA-templated transcription initiation"/>
    <property type="evidence" value="ECO:0007669"/>
    <property type="project" value="InterPro"/>
</dbReference>
<name>A0A5R8KF68_9BACT</name>
<dbReference type="GO" id="GO:0003677">
    <property type="term" value="F:DNA binding"/>
    <property type="evidence" value="ECO:0007669"/>
    <property type="project" value="UniProtKB-KW"/>
</dbReference>
<dbReference type="SUPFAM" id="SSF88946">
    <property type="entry name" value="Sigma2 domain of RNA polymerase sigma factors"/>
    <property type="match status" value="1"/>
</dbReference>
<feature type="compositionally biased region" description="Basic and acidic residues" evidence="5">
    <location>
        <begin position="28"/>
        <end position="40"/>
    </location>
</feature>
<evidence type="ECO:0000313" key="7">
    <source>
        <dbReference type="EMBL" id="TLD70954.1"/>
    </source>
</evidence>
<evidence type="ECO:0000256" key="5">
    <source>
        <dbReference type="SAM" id="MobiDB-lite"/>
    </source>
</evidence>
<dbReference type="AlphaFoldDB" id="A0A5R8KF68"/>
<gene>
    <name evidence="7" type="ORF">FEM03_08525</name>
</gene>
<sequence length="245" mass="28486">MVAGEFFLAFQGLSYETLGMPRSSAEPSTEKPPSDERRQRNLCEKTRKSLIEKLDNWEDQKVWDEFYQTYWRLIFSVATKAGLTREEAFDVVQETIIAIARQVKKGQYDPRAGSFKAWLLQMTRWRILDVFRARKRQPSLGDQGDENSENANLAMDRLSHEKDNILEKVWDKEWRDNITFAALERVKTRVSPRQYQIFDCYVMKGWGVKKTAEVLGINAAQVYLAKHRVGALVKKEVQALEATML</sequence>
<keyword evidence="4" id="KW-0804">Transcription</keyword>
<evidence type="ECO:0000259" key="6">
    <source>
        <dbReference type="Pfam" id="PF04542"/>
    </source>
</evidence>
<dbReference type="PANTHER" id="PTHR43133">
    <property type="entry name" value="RNA POLYMERASE ECF-TYPE SIGMA FACTO"/>
    <property type="match status" value="1"/>
</dbReference>
<organism evidence="7 8">
    <name type="scientific">Phragmitibacter flavus</name>
    <dbReference type="NCBI Taxonomy" id="2576071"/>
    <lineage>
        <taxon>Bacteria</taxon>
        <taxon>Pseudomonadati</taxon>
        <taxon>Verrucomicrobiota</taxon>
        <taxon>Verrucomicrobiia</taxon>
        <taxon>Verrucomicrobiales</taxon>
        <taxon>Verrucomicrobiaceae</taxon>
        <taxon>Phragmitibacter</taxon>
    </lineage>
</organism>
<accession>A0A5R8KF68</accession>
<keyword evidence="1" id="KW-0805">Transcription regulation</keyword>
<dbReference type="Pfam" id="PF04542">
    <property type="entry name" value="Sigma70_r2"/>
    <property type="match status" value="1"/>
</dbReference>
<dbReference type="InterPro" id="IPR039425">
    <property type="entry name" value="RNA_pol_sigma-70-like"/>
</dbReference>
<feature type="region of interest" description="Disordered" evidence="5">
    <location>
        <begin position="20"/>
        <end position="40"/>
    </location>
</feature>